<gene>
    <name evidence="3" type="ORF">NDU88_002408</name>
</gene>
<feature type="region of interest" description="Disordered" evidence="1">
    <location>
        <begin position="96"/>
        <end position="137"/>
    </location>
</feature>
<dbReference type="EMBL" id="JANPWB010000001">
    <property type="protein sequence ID" value="KAJ1214797.1"/>
    <property type="molecule type" value="Genomic_DNA"/>
</dbReference>
<feature type="compositionally biased region" description="Basic residues" evidence="1">
    <location>
        <begin position="59"/>
        <end position="70"/>
    </location>
</feature>
<organism evidence="3 4">
    <name type="scientific">Pleurodeles waltl</name>
    <name type="common">Iberian ribbed newt</name>
    <dbReference type="NCBI Taxonomy" id="8319"/>
    <lineage>
        <taxon>Eukaryota</taxon>
        <taxon>Metazoa</taxon>
        <taxon>Chordata</taxon>
        <taxon>Craniata</taxon>
        <taxon>Vertebrata</taxon>
        <taxon>Euteleostomi</taxon>
        <taxon>Amphibia</taxon>
        <taxon>Batrachia</taxon>
        <taxon>Caudata</taxon>
        <taxon>Salamandroidea</taxon>
        <taxon>Salamandridae</taxon>
        <taxon>Pleurodelinae</taxon>
        <taxon>Pleurodeles</taxon>
    </lineage>
</organism>
<proteinExistence type="predicted"/>
<evidence type="ECO:0000256" key="2">
    <source>
        <dbReference type="SAM" id="SignalP"/>
    </source>
</evidence>
<evidence type="ECO:0000313" key="3">
    <source>
        <dbReference type="EMBL" id="KAJ1214797.1"/>
    </source>
</evidence>
<feature type="signal peptide" evidence="2">
    <location>
        <begin position="1"/>
        <end position="32"/>
    </location>
</feature>
<feature type="region of interest" description="Disordered" evidence="1">
    <location>
        <begin position="39"/>
        <end position="84"/>
    </location>
</feature>
<feature type="chain" id="PRO_5043451334" evidence="2">
    <location>
        <begin position="33"/>
        <end position="137"/>
    </location>
</feature>
<accession>A0AAV7WPH1</accession>
<dbReference type="Proteomes" id="UP001066276">
    <property type="component" value="Chromosome 1_1"/>
</dbReference>
<comment type="caution">
    <text evidence="3">The sequence shown here is derived from an EMBL/GenBank/DDBJ whole genome shotgun (WGS) entry which is preliminary data.</text>
</comment>
<evidence type="ECO:0000313" key="4">
    <source>
        <dbReference type="Proteomes" id="UP001066276"/>
    </source>
</evidence>
<keyword evidence="4" id="KW-1185">Reference proteome</keyword>
<name>A0AAV7WPH1_PLEWA</name>
<evidence type="ECO:0000256" key="1">
    <source>
        <dbReference type="SAM" id="MobiDB-lite"/>
    </source>
</evidence>
<protein>
    <submittedName>
        <fullName evidence="3">Uncharacterized protein</fullName>
    </submittedName>
</protein>
<reference evidence="3" key="1">
    <citation type="journal article" date="2022" name="bioRxiv">
        <title>Sequencing and chromosome-scale assembly of the giantPleurodeles waltlgenome.</title>
        <authorList>
            <person name="Brown T."/>
            <person name="Elewa A."/>
            <person name="Iarovenko S."/>
            <person name="Subramanian E."/>
            <person name="Araus A.J."/>
            <person name="Petzold A."/>
            <person name="Susuki M."/>
            <person name="Suzuki K.-i.T."/>
            <person name="Hayashi T."/>
            <person name="Toyoda A."/>
            <person name="Oliveira C."/>
            <person name="Osipova E."/>
            <person name="Leigh N.D."/>
            <person name="Simon A."/>
            <person name="Yun M.H."/>
        </authorList>
    </citation>
    <scope>NUCLEOTIDE SEQUENCE</scope>
    <source>
        <strain evidence="3">20211129_DDA</strain>
        <tissue evidence="3">Liver</tissue>
    </source>
</reference>
<keyword evidence="2" id="KW-0732">Signal</keyword>
<dbReference type="AlphaFoldDB" id="A0AAV7WPH1"/>
<sequence>MLGTPADAWSTLAVLRLLEAAVAPISPLGCTAQYLPPGTNAARSWMGARQTGPSPRPGEKKRKWRPRLSRRFQVSSGRIPRPLNLHQSRRCETGLLGANPVSASGNPVPGGLVHRYDPRPSEEEEILQASPLRDTPF</sequence>